<dbReference type="Pfam" id="PF13424">
    <property type="entry name" value="TPR_12"/>
    <property type="match status" value="1"/>
</dbReference>
<comment type="caution">
    <text evidence="9">The sequence shown here is derived from an EMBL/GenBank/DDBJ whole genome shotgun (WGS) entry which is preliminary data.</text>
</comment>
<keyword evidence="2" id="KW-0902">Two-component regulatory system</keyword>
<name>A0ABQ3RVH1_9ACTN</name>
<evidence type="ECO:0000313" key="9">
    <source>
        <dbReference type="EMBL" id="GHI59870.1"/>
    </source>
</evidence>
<dbReference type="PROSITE" id="PS51755">
    <property type="entry name" value="OMPR_PHOB"/>
    <property type="match status" value="1"/>
</dbReference>
<feature type="compositionally biased region" description="Pro residues" evidence="7">
    <location>
        <begin position="279"/>
        <end position="290"/>
    </location>
</feature>
<evidence type="ECO:0000256" key="6">
    <source>
        <dbReference type="PROSITE-ProRule" id="PRU01091"/>
    </source>
</evidence>
<dbReference type="EMBL" id="BNEB01000002">
    <property type="protein sequence ID" value="GHI59870.1"/>
    <property type="molecule type" value="Genomic_DNA"/>
</dbReference>
<dbReference type="InterPro" id="IPR051677">
    <property type="entry name" value="AfsR-DnrI-RedD_regulator"/>
</dbReference>
<dbReference type="SMART" id="SM00862">
    <property type="entry name" value="Trans_reg_C"/>
    <property type="match status" value="1"/>
</dbReference>
<dbReference type="PANTHER" id="PTHR35807">
    <property type="entry name" value="TRANSCRIPTIONAL REGULATOR REDD-RELATED"/>
    <property type="match status" value="1"/>
</dbReference>
<dbReference type="Gene3D" id="1.10.10.10">
    <property type="entry name" value="Winged helix-like DNA-binding domain superfamily/Winged helix DNA-binding domain"/>
    <property type="match status" value="1"/>
</dbReference>
<keyword evidence="10" id="KW-1185">Reference proteome</keyword>
<proteinExistence type="inferred from homology"/>
<evidence type="ECO:0000256" key="2">
    <source>
        <dbReference type="ARBA" id="ARBA00023012"/>
    </source>
</evidence>
<dbReference type="Gene3D" id="3.40.50.300">
    <property type="entry name" value="P-loop containing nucleotide triphosphate hydrolases"/>
    <property type="match status" value="1"/>
</dbReference>
<dbReference type="InterPro" id="IPR005158">
    <property type="entry name" value="BTAD"/>
</dbReference>
<keyword evidence="3" id="KW-0805">Transcription regulation</keyword>
<dbReference type="CDD" id="cd15831">
    <property type="entry name" value="BTAD"/>
    <property type="match status" value="1"/>
</dbReference>
<dbReference type="SMART" id="SM01043">
    <property type="entry name" value="BTAD"/>
    <property type="match status" value="1"/>
</dbReference>
<evidence type="ECO:0000256" key="4">
    <source>
        <dbReference type="ARBA" id="ARBA00023125"/>
    </source>
</evidence>
<accession>A0ABQ3RVH1</accession>
<evidence type="ECO:0000259" key="8">
    <source>
        <dbReference type="PROSITE" id="PS51755"/>
    </source>
</evidence>
<evidence type="ECO:0000313" key="10">
    <source>
        <dbReference type="Proteomes" id="UP000649259"/>
    </source>
</evidence>
<dbReference type="InterPro" id="IPR001867">
    <property type="entry name" value="OmpR/PhoB-type_DNA-bd"/>
</dbReference>
<dbReference type="InterPro" id="IPR016032">
    <property type="entry name" value="Sig_transdc_resp-reg_C-effctor"/>
</dbReference>
<dbReference type="SMART" id="SM00028">
    <property type="entry name" value="TPR"/>
    <property type="match status" value="5"/>
</dbReference>
<feature type="DNA-binding region" description="OmpR/PhoB-type" evidence="6">
    <location>
        <begin position="4"/>
        <end position="108"/>
    </location>
</feature>
<dbReference type="InterPro" id="IPR027417">
    <property type="entry name" value="P-loop_NTPase"/>
</dbReference>
<dbReference type="Pfam" id="PF03704">
    <property type="entry name" value="BTAD"/>
    <property type="match status" value="1"/>
</dbReference>
<dbReference type="InterPro" id="IPR019734">
    <property type="entry name" value="TPR_rpt"/>
</dbReference>
<dbReference type="InterPro" id="IPR036388">
    <property type="entry name" value="WH-like_DNA-bd_sf"/>
</dbReference>
<dbReference type="InterPro" id="IPR011990">
    <property type="entry name" value="TPR-like_helical_dom_sf"/>
</dbReference>
<organism evidence="9 10">
    <name type="scientific">Streptomyces asoensis</name>
    <dbReference type="NCBI Taxonomy" id="249586"/>
    <lineage>
        <taxon>Bacteria</taxon>
        <taxon>Bacillati</taxon>
        <taxon>Actinomycetota</taxon>
        <taxon>Actinomycetes</taxon>
        <taxon>Kitasatosporales</taxon>
        <taxon>Streptomycetaceae</taxon>
        <taxon>Streptomyces</taxon>
    </lineage>
</organism>
<dbReference type="GeneID" id="91469445"/>
<evidence type="ECO:0000256" key="3">
    <source>
        <dbReference type="ARBA" id="ARBA00023015"/>
    </source>
</evidence>
<dbReference type="RefSeq" id="WP_229901606.1">
    <property type="nucleotide sequence ID" value="NZ_BMSI01000024.1"/>
</dbReference>
<dbReference type="PRINTS" id="PR00364">
    <property type="entry name" value="DISEASERSIST"/>
</dbReference>
<reference evidence="10" key="1">
    <citation type="submission" date="2023-07" db="EMBL/GenBank/DDBJ databases">
        <title>Whole genome shotgun sequence of Streptomyces cacaoi subsp. asoensis NBRC 13813.</title>
        <authorList>
            <person name="Komaki H."/>
            <person name="Tamura T."/>
        </authorList>
    </citation>
    <scope>NUCLEOTIDE SEQUENCE [LARGE SCALE GENOMIC DNA]</scope>
    <source>
        <strain evidence="10">NBRC 13813</strain>
    </source>
</reference>
<evidence type="ECO:0000256" key="5">
    <source>
        <dbReference type="ARBA" id="ARBA00023163"/>
    </source>
</evidence>
<feature type="region of interest" description="Disordered" evidence="7">
    <location>
        <begin position="259"/>
        <end position="307"/>
    </location>
</feature>
<gene>
    <name evidence="9" type="ORF">Saso_15200</name>
</gene>
<dbReference type="Proteomes" id="UP000649259">
    <property type="component" value="Unassembled WGS sequence"/>
</dbReference>
<sequence length="977" mass="103855">MPLEPVEPVEPVRFTVLGAVRVLRGDAELEPGGPQERAFLALLLVAAGRPVALGEIVDVLWGTDPPHSAVNVVRRHVGSLRRLLEPGLAARAEGRWLLREAGGYRLVTDAGSSDLVRFRALGEEARRSADRSPARALELLTTALSLWQGPLAAGVPQRARAHPLFEAVDRERSAVLRRATDLALRVGAPDLVLDELRTAAARHPLDEPLQAGLLLALTAAGRRPEALAAYEAVRARLAEELGIDPGAHLREAHDAVLREMPGTGTGTGTGTGQGAPAQAAPPAPPQPSPSPSALSSALPPPAQLPHDIVGFTGRRAELDEAFALSGADAPGAGTVVISAIGGMAGIGKTTLAVHWAHRVADRFPDGQLYVNLRGFDPSGAVLDPGEAVRGFLDALGVPPERIPHGVDAQAALYRGVLAGRRVLVVLDNARDTEQVRPLLPASPGCLAIVTSRDELAGLVAAHGARSLTLRPFDAVQARAFLERRLGAERVAAEPGAADEISELCAGLPLALACVAARAAAHPHFPLASVAAELREAHGSLDAFARTDASVDVGTVFSWSTRAVSPAAARLFRLLALHPGPDFSLPGAAALAGLTVRRTRPLLAELTGLHLVTEHQPGRHAFHDLLRAHAGELVHERDTAADRAAALERLHHHYLHTAHVADRLLAPNADPLPPPPAPEGVHPEALADDDRALAWLTAEHAVLLAVVESAAASRHPAQERIACQLAWSLEPFFDRRGHWHDGLAAQRTALDAARRLADPALEARGLRGLARVEGRLGLHARAVPRLERALDLFAELGDDTGRAHTHRSLGWECDQRGDLTGALRHNQVALELFRALGDRAAQASVLNSVGWYHALLGEYRHALTHCFEALTMLQQLGDRYGQAATWDSIAYAHHHLGRHPHALLGYRNALALLRDLGVPYVEADILVRVGDTHLATGDHESARAAWQEALVLLRGLDHPDAEAVEARLAARDGHAGAV</sequence>
<feature type="compositionally biased region" description="Gly residues" evidence="7">
    <location>
        <begin position="263"/>
        <end position="273"/>
    </location>
</feature>
<keyword evidence="4 6" id="KW-0238">DNA-binding</keyword>
<protein>
    <submittedName>
        <fullName evidence="9">SARP family transcriptional regulator</fullName>
    </submittedName>
</protein>
<dbReference type="PANTHER" id="PTHR35807:SF1">
    <property type="entry name" value="TRANSCRIPTIONAL REGULATOR REDD"/>
    <property type="match status" value="1"/>
</dbReference>
<keyword evidence="5" id="KW-0804">Transcription</keyword>
<dbReference type="SUPFAM" id="SSF52540">
    <property type="entry name" value="P-loop containing nucleoside triphosphate hydrolases"/>
    <property type="match status" value="1"/>
</dbReference>
<dbReference type="SUPFAM" id="SSF48452">
    <property type="entry name" value="TPR-like"/>
    <property type="match status" value="2"/>
</dbReference>
<feature type="domain" description="OmpR/PhoB-type" evidence="8">
    <location>
        <begin position="4"/>
        <end position="108"/>
    </location>
</feature>
<evidence type="ECO:0000256" key="1">
    <source>
        <dbReference type="ARBA" id="ARBA00005820"/>
    </source>
</evidence>
<comment type="similarity">
    <text evidence="1">Belongs to the AfsR/DnrI/RedD regulatory family.</text>
</comment>
<evidence type="ECO:0000256" key="7">
    <source>
        <dbReference type="SAM" id="MobiDB-lite"/>
    </source>
</evidence>
<dbReference type="SUPFAM" id="SSF46894">
    <property type="entry name" value="C-terminal effector domain of the bipartite response regulators"/>
    <property type="match status" value="1"/>
</dbReference>
<dbReference type="Gene3D" id="1.25.40.10">
    <property type="entry name" value="Tetratricopeptide repeat domain"/>
    <property type="match status" value="2"/>
</dbReference>